<dbReference type="GO" id="GO:0009252">
    <property type="term" value="P:peptidoglycan biosynthetic process"/>
    <property type="evidence" value="ECO:0007669"/>
    <property type="project" value="UniProtKB-KW"/>
</dbReference>
<name>A1BHK8_CHLPD</name>
<evidence type="ECO:0000259" key="9">
    <source>
        <dbReference type="Pfam" id="PF01225"/>
    </source>
</evidence>
<dbReference type="GO" id="GO:0005524">
    <property type="term" value="F:ATP binding"/>
    <property type="evidence" value="ECO:0007669"/>
    <property type="project" value="UniProtKB-KW"/>
</dbReference>
<reference evidence="12 13" key="1">
    <citation type="submission" date="2006-12" db="EMBL/GenBank/DDBJ databases">
        <title>Complete sequence of Chlorobium phaeobacteroides DSM 266.</title>
        <authorList>
            <consortium name="US DOE Joint Genome Institute"/>
            <person name="Copeland A."/>
            <person name="Lucas S."/>
            <person name="Lapidus A."/>
            <person name="Barry K."/>
            <person name="Detter J.C."/>
            <person name="Glavina del Rio T."/>
            <person name="Hammon N."/>
            <person name="Israni S."/>
            <person name="Pitluck S."/>
            <person name="Goltsman E."/>
            <person name="Schmutz J."/>
            <person name="Larimer F."/>
            <person name="Land M."/>
            <person name="Hauser L."/>
            <person name="Mikhailova N."/>
            <person name="Li T."/>
            <person name="Overmann J."/>
            <person name="Bryant D.A."/>
            <person name="Richardson P."/>
        </authorList>
    </citation>
    <scope>NUCLEOTIDE SEQUENCE [LARGE SCALE GENOMIC DNA]</scope>
    <source>
        <strain evidence="12 13">DSM 266</strain>
    </source>
</reference>
<evidence type="ECO:0000256" key="4">
    <source>
        <dbReference type="ARBA" id="ARBA00022840"/>
    </source>
</evidence>
<evidence type="ECO:0000259" key="10">
    <source>
        <dbReference type="Pfam" id="PF02875"/>
    </source>
</evidence>
<dbReference type="eggNOG" id="COG0773">
    <property type="taxonomic scope" value="Bacteria"/>
</dbReference>
<evidence type="ECO:0000256" key="3">
    <source>
        <dbReference type="ARBA" id="ARBA00022741"/>
    </source>
</evidence>
<dbReference type="Gene3D" id="3.90.190.20">
    <property type="entry name" value="Mur ligase, C-terminal domain"/>
    <property type="match status" value="1"/>
</dbReference>
<evidence type="ECO:0000256" key="7">
    <source>
        <dbReference type="ARBA" id="ARBA00023306"/>
    </source>
</evidence>
<dbReference type="HOGENOM" id="CLU_028104_0_2_10"/>
<dbReference type="GO" id="GO:0071555">
    <property type="term" value="P:cell wall organization"/>
    <property type="evidence" value="ECO:0007669"/>
    <property type="project" value="UniProtKB-KW"/>
</dbReference>
<feature type="domain" description="Mur ligase C-terminal" evidence="10">
    <location>
        <begin position="321"/>
        <end position="459"/>
    </location>
</feature>
<dbReference type="GO" id="GO:0051301">
    <property type="term" value="P:cell division"/>
    <property type="evidence" value="ECO:0007669"/>
    <property type="project" value="UniProtKB-KW"/>
</dbReference>
<keyword evidence="2" id="KW-0132">Cell division</keyword>
<dbReference type="GO" id="GO:0008360">
    <property type="term" value="P:regulation of cell shape"/>
    <property type="evidence" value="ECO:0007669"/>
    <property type="project" value="UniProtKB-KW"/>
</dbReference>
<sequence precursor="true">MSSIYFLGIGGTAMASVAVALSHSGHAVSGSDTQLYPPMSNYLDTHNIRYFSGFSEENIQKASADLVVAGNAISRGNIELEYALNNRMELISMPDLVRRELIAQNTSLVVTGTHGKTTTTSLLAWLLQHGGLKPGFLVGGIPENFPVACRASGRSENGFFVSEGDEYDTAFFDKRSKFLLYRPDVVIINNIEFDHADIFNSLDDIKRSFRLLVNLIPGNGLLLVNGDAPDALAVASRAFCRVERFGLNGNSEWSARNISLENSLTGFDLYYKGNLQGTCHVPLFGSHNIMNTIAAVAAAIHSGISFDSIAAGLPLFKRPKRRMEITDDSANRITLIEDFAHHPTAVKATLEAIADLYPKRRIIACFEPRSNTTTRNIFQNELAACFDPASIVIMGMVHRPERYRPEERLDTERLKNELENKGKTVFLAGENPSIYPQDIIGFITTRLQPEDVVVLLSNGSFSNLKQGLFDSLKK</sequence>
<evidence type="ECO:0000313" key="13">
    <source>
        <dbReference type="Proteomes" id="UP000008701"/>
    </source>
</evidence>
<dbReference type="GO" id="GO:0008763">
    <property type="term" value="F:UDP-N-acetylmuramate-L-alanine ligase activity"/>
    <property type="evidence" value="ECO:0007669"/>
    <property type="project" value="UniProtKB-EC"/>
</dbReference>
<organism evidence="12 13">
    <name type="scientific">Chlorobium phaeobacteroides (strain DSM 266 / SMG 266 / 2430)</name>
    <dbReference type="NCBI Taxonomy" id="290317"/>
    <lineage>
        <taxon>Bacteria</taxon>
        <taxon>Pseudomonadati</taxon>
        <taxon>Chlorobiota</taxon>
        <taxon>Chlorobiia</taxon>
        <taxon>Chlorobiales</taxon>
        <taxon>Chlorobiaceae</taxon>
        <taxon>Chlorobium/Pelodictyon group</taxon>
        <taxon>Chlorobium</taxon>
    </lineage>
</organism>
<keyword evidence="6" id="KW-0573">Peptidoglycan synthesis</keyword>
<dbReference type="Gene3D" id="3.40.50.720">
    <property type="entry name" value="NAD(P)-binding Rossmann-like Domain"/>
    <property type="match status" value="1"/>
</dbReference>
<dbReference type="SUPFAM" id="SSF53244">
    <property type="entry name" value="MurD-like peptide ligases, peptide-binding domain"/>
    <property type="match status" value="1"/>
</dbReference>
<dbReference type="Gene3D" id="3.40.1190.10">
    <property type="entry name" value="Mur-like, catalytic domain"/>
    <property type="match status" value="1"/>
</dbReference>
<keyword evidence="1 12" id="KW-0436">Ligase</keyword>
<dbReference type="InterPro" id="IPR000713">
    <property type="entry name" value="Mur_ligase_N"/>
</dbReference>
<dbReference type="STRING" id="290317.Cpha266_1869"/>
<feature type="domain" description="Mur ligase central" evidence="11">
    <location>
        <begin position="110"/>
        <end position="299"/>
    </location>
</feature>
<dbReference type="Proteomes" id="UP000008701">
    <property type="component" value="Chromosome"/>
</dbReference>
<evidence type="ECO:0000256" key="1">
    <source>
        <dbReference type="ARBA" id="ARBA00022598"/>
    </source>
</evidence>
<evidence type="ECO:0000256" key="6">
    <source>
        <dbReference type="ARBA" id="ARBA00022984"/>
    </source>
</evidence>
<keyword evidence="8" id="KW-0961">Cell wall biogenesis/degradation</keyword>
<dbReference type="Pfam" id="PF01225">
    <property type="entry name" value="Mur_ligase"/>
    <property type="match status" value="1"/>
</dbReference>
<keyword evidence="7" id="KW-0131">Cell cycle</keyword>
<proteinExistence type="predicted"/>
<dbReference type="SUPFAM" id="SSF51984">
    <property type="entry name" value="MurCD N-terminal domain"/>
    <property type="match status" value="1"/>
</dbReference>
<evidence type="ECO:0000313" key="12">
    <source>
        <dbReference type="EMBL" id="ABL65885.1"/>
    </source>
</evidence>
<dbReference type="PANTHER" id="PTHR43445:SF5">
    <property type="entry name" value="UDP-N-ACETYLMURAMATE--L-ALANYL-GAMMA-D-GLUTAMYL-MESO-2,6-DIAMINOHEPTANDIOATE LIGASE"/>
    <property type="match status" value="1"/>
</dbReference>
<dbReference type="InterPro" id="IPR036565">
    <property type="entry name" value="Mur-like_cat_sf"/>
</dbReference>
<dbReference type="AlphaFoldDB" id="A1BHK8"/>
<protein>
    <submittedName>
        <fullName evidence="12">UDP-N-acetylmuramate--L-alanine ligase</fullName>
        <ecNumber evidence="12">6.3.2.8</ecNumber>
    </submittedName>
</protein>
<dbReference type="KEGG" id="cph:Cpha266_1869"/>
<dbReference type="PANTHER" id="PTHR43445">
    <property type="entry name" value="UDP-N-ACETYLMURAMATE--L-ALANINE LIGASE-RELATED"/>
    <property type="match status" value="1"/>
</dbReference>
<dbReference type="EC" id="6.3.2.8" evidence="12"/>
<evidence type="ECO:0000256" key="8">
    <source>
        <dbReference type="ARBA" id="ARBA00023316"/>
    </source>
</evidence>
<keyword evidence="3" id="KW-0547">Nucleotide-binding</keyword>
<evidence type="ECO:0000256" key="2">
    <source>
        <dbReference type="ARBA" id="ARBA00022618"/>
    </source>
</evidence>
<dbReference type="InterPro" id="IPR004101">
    <property type="entry name" value="Mur_ligase_C"/>
</dbReference>
<dbReference type="InterPro" id="IPR050061">
    <property type="entry name" value="MurCDEF_pg_biosynth"/>
</dbReference>
<dbReference type="EMBL" id="CP000492">
    <property type="protein sequence ID" value="ABL65885.1"/>
    <property type="molecule type" value="Genomic_DNA"/>
</dbReference>
<dbReference type="InterPro" id="IPR013221">
    <property type="entry name" value="Mur_ligase_cen"/>
</dbReference>
<dbReference type="InterPro" id="IPR036615">
    <property type="entry name" value="Mur_ligase_C_dom_sf"/>
</dbReference>
<keyword evidence="4" id="KW-0067">ATP-binding</keyword>
<evidence type="ECO:0000259" key="11">
    <source>
        <dbReference type="Pfam" id="PF08245"/>
    </source>
</evidence>
<dbReference type="RefSeq" id="WP_011745692.1">
    <property type="nucleotide sequence ID" value="NC_008639.1"/>
</dbReference>
<dbReference type="Pfam" id="PF08245">
    <property type="entry name" value="Mur_ligase_M"/>
    <property type="match status" value="1"/>
</dbReference>
<evidence type="ECO:0000256" key="5">
    <source>
        <dbReference type="ARBA" id="ARBA00022960"/>
    </source>
</evidence>
<keyword evidence="5" id="KW-0133">Cell shape</keyword>
<feature type="domain" description="Mur ligase N-terminal catalytic" evidence="9">
    <location>
        <begin position="4"/>
        <end position="97"/>
    </location>
</feature>
<dbReference type="OrthoDB" id="9804126at2"/>
<accession>A1BHK8</accession>
<keyword evidence="13" id="KW-1185">Reference proteome</keyword>
<dbReference type="Pfam" id="PF02875">
    <property type="entry name" value="Mur_ligase_C"/>
    <property type="match status" value="1"/>
</dbReference>
<gene>
    <name evidence="12" type="ordered locus">Cpha266_1869</name>
</gene>
<dbReference type="SUPFAM" id="SSF53623">
    <property type="entry name" value="MurD-like peptide ligases, catalytic domain"/>
    <property type="match status" value="1"/>
</dbReference>